<dbReference type="NCBIfam" id="TIGR02779">
    <property type="entry name" value="NHEJ_ligase_lig"/>
    <property type="match status" value="1"/>
</dbReference>
<evidence type="ECO:0000256" key="9">
    <source>
        <dbReference type="ARBA" id="ARBA00022763"/>
    </source>
</evidence>
<dbReference type="CDD" id="cd07906">
    <property type="entry name" value="Adenylation_DNA_ligase_LigD_LigC"/>
    <property type="match status" value="1"/>
</dbReference>
<keyword evidence="7" id="KW-0479">Metal-binding</keyword>
<feature type="region of interest" description="Disordered" evidence="24">
    <location>
        <begin position="740"/>
        <end position="760"/>
    </location>
</feature>
<name>A0A2U3NH90_9MYCO</name>
<sequence>MAATAPARVKLTNADKVLYPATEDGQRAVTKGDVFDYYTRIAGVMLPHIAGRAATRKRWPNGVEQESFFEKQLASSAPEWLPRASVTHRSGTTTYPIIDSPDGLAWIAQQAALEVHVPQWRFVAEWTRSKAEQLKPGPATRLVFDLDPGEGVTMPQLCEVAHAVRELMSDIGLTLFPLTSGSKGLHLYAPLDNPVSSKGATVLAKRVAQQLEQSMPKLVTSTMTKSLRAGKVFLDWSQNNGSKTTIAPYSLRGREQPTVAAPRTWEELEDPELRQLRYAEVLDRVARDGDFLAPLDVGAPVSDRLSKYRSMRDASKTPEPVPAGKPVTGQGNTFVIQEHHARRLHYDFRLERDGVLVSWAVPKNLPETTSVNHLAVHTEDHPLEYGAFEGNIPKGEYGAGKVVIWDSGTYEAEKFNDDEVIVNLHGNRISGRYALIQTNGEQWLAHRMKDQKVFDFDSITPMLASEGSVVALKSGQWAFEGKWDGYRILVEADHGDLRIRSRRGREVTKEYPQLRSLAADLADHHVVLDGEAVILDDNGVPSFHEMQNRGRGARIEYWAFDLLYLDGRSLLRARYRDRRKLLETLAGAGNLIVPDLLPGDGAQALAHSQKHGWEGVVAKKRDATYQPGRRSASWIKDKNWNTQEVVIGGWKAGEGGRTSGIGSLLMGIPTPGGLHFAGRVGTGFTERDLAKLKKTLAPLQTDQSPFDPPLPRSEARGVTYVEPVLVGEVRYSEWTPDNRLRQSSWRGLRPDKKPSEVVRE</sequence>
<dbReference type="InterPro" id="IPR012340">
    <property type="entry name" value="NA-bd_OB-fold"/>
</dbReference>
<keyword evidence="12" id="KW-0067">ATP-binding</keyword>
<keyword evidence="18" id="KW-0511">Multifunctional enzyme</keyword>
<evidence type="ECO:0000256" key="19">
    <source>
        <dbReference type="ARBA" id="ARBA00029943"/>
    </source>
</evidence>
<comment type="similarity">
    <text evidence="21">In the C-terminal section; belongs to the ATP-dependent DNA ligase family.</text>
</comment>
<keyword evidence="5" id="KW-0548">Nucleotidyltransferase</keyword>
<keyword evidence="6" id="KW-0540">Nuclease</keyword>
<accession>A0A2U3NH90</accession>
<dbReference type="GO" id="GO:0046872">
    <property type="term" value="F:metal ion binding"/>
    <property type="evidence" value="ECO:0007669"/>
    <property type="project" value="UniProtKB-KW"/>
</dbReference>
<evidence type="ECO:0000256" key="10">
    <source>
        <dbReference type="ARBA" id="ARBA00022801"/>
    </source>
</evidence>
<dbReference type="Pfam" id="PF21686">
    <property type="entry name" value="LigD_Prim-Pol"/>
    <property type="match status" value="1"/>
</dbReference>
<dbReference type="InterPro" id="IPR014144">
    <property type="entry name" value="LigD_PE_domain"/>
</dbReference>
<dbReference type="GO" id="GO:0003910">
    <property type="term" value="F:DNA ligase (ATP) activity"/>
    <property type="evidence" value="ECO:0007669"/>
    <property type="project" value="UniProtKB-EC"/>
</dbReference>
<dbReference type="Pfam" id="PF04679">
    <property type="entry name" value="DNA_ligase_A_C"/>
    <property type="match status" value="1"/>
</dbReference>
<evidence type="ECO:0000259" key="25">
    <source>
        <dbReference type="PROSITE" id="PS50160"/>
    </source>
</evidence>
<comment type="cofactor">
    <cofactor evidence="1">
        <name>Mn(2+)</name>
        <dbReference type="ChEBI" id="CHEBI:29035"/>
    </cofactor>
</comment>
<dbReference type="NCBIfam" id="TIGR02777">
    <property type="entry name" value="LigD_PE_dom"/>
    <property type="match status" value="1"/>
</dbReference>
<reference evidence="26 27" key="1">
    <citation type="submission" date="2017-01" db="EMBL/GenBank/DDBJ databases">
        <authorList>
            <consortium name="Urmite Genomes"/>
        </authorList>
    </citation>
    <scope>NUCLEOTIDE SEQUENCE [LARGE SCALE GENOMIC DNA]</scope>
    <source>
        <strain evidence="26 27">AB308</strain>
    </source>
</reference>
<keyword evidence="8" id="KW-0547">Nucleotide-binding</keyword>
<dbReference type="NCBIfam" id="TIGR02778">
    <property type="entry name" value="ligD_pol"/>
    <property type="match status" value="1"/>
</dbReference>
<keyword evidence="3 26" id="KW-0436">Ligase</keyword>
<dbReference type="Pfam" id="PF01068">
    <property type="entry name" value="DNA_ligase_A_M"/>
    <property type="match status" value="1"/>
</dbReference>
<evidence type="ECO:0000313" key="27">
    <source>
        <dbReference type="Proteomes" id="UP000241595"/>
    </source>
</evidence>
<dbReference type="RefSeq" id="WP_077102166.1">
    <property type="nucleotide sequence ID" value="NZ_LT717701.1"/>
</dbReference>
<dbReference type="OrthoDB" id="9802472at2"/>
<dbReference type="GO" id="GO:0003677">
    <property type="term" value="F:DNA binding"/>
    <property type="evidence" value="ECO:0007669"/>
    <property type="project" value="UniProtKB-KW"/>
</dbReference>
<dbReference type="InterPro" id="IPR014146">
    <property type="entry name" value="LigD_ligase_dom"/>
</dbReference>
<dbReference type="SUPFAM" id="SSF50249">
    <property type="entry name" value="Nucleic acid-binding proteins"/>
    <property type="match status" value="1"/>
</dbReference>
<keyword evidence="4" id="KW-0808">Transferase</keyword>
<keyword evidence="15" id="KW-0233">DNA recombination</keyword>
<keyword evidence="9" id="KW-0227">DNA damage</keyword>
<evidence type="ECO:0000256" key="23">
    <source>
        <dbReference type="ARBA" id="ARBA00061331"/>
    </source>
</evidence>
<keyword evidence="27" id="KW-1185">Reference proteome</keyword>
<evidence type="ECO:0000256" key="3">
    <source>
        <dbReference type="ARBA" id="ARBA00022598"/>
    </source>
</evidence>
<dbReference type="Pfam" id="PF13298">
    <property type="entry name" value="LigD_N"/>
    <property type="match status" value="1"/>
</dbReference>
<evidence type="ECO:0000256" key="4">
    <source>
        <dbReference type="ARBA" id="ARBA00022679"/>
    </source>
</evidence>
<dbReference type="InterPro" id="IPR012310">
    <property type="entry name" value="DNA_ligase_ATP-dep_cent"/>
</dbReference>
<dbReference type="PROSITE" id="PS50160">
    <property type="entry name" value="DNA_LIGASE_A3"/>
    <property type="match status" value="1"/>
</dbReference>
<keyword evidence="16" id="KW-0234">DNA repair</keyword>
<dbReference type="InterPro" id="IPR052171">
    <property type="entry name" value="NHEJ_LigD"/>
</dbReference>
<organism evidence="26 27">
    <name type="scientific">Mycobacterium terramassiliense</name>
    <dbReference type="NCBI Taxonomy" id="1841859"/>
    <lineage>
        <taxon>Bacteria</taxon>
        <taxon>Bacillati</taxon>
        <taxon>Actinomycetota</taxon>
        <taxon>Actinomycetes</taxon>
        <taxon>Mycobacteriales</taxon>
        <taxon>Mycobacteriaceae</taxon>
        <taxon>Mycobacterium</taxon>
    </lineage>
</organism>
<dbReference type="Gene3D" id="3.90.920.10">
    <property type="entry name" value="DNA primase, PRIM domain"/>
    <property type="match status" value="1"/>
</dbReference>
<evidence type="ECO:0000313" key="26">
    <source>
        <dbReference type="EMBL" id="SPM30897.1"/>
    </source>
</evidence>
<feature type="domain" description="ATP-dependent DNA ligase family profile" evidence="25">
    <location>
        <begin position="548"/>
        <end position="670"/>
    </location>
</feature>
<dbReference type="Proteomes" id="UP000241595">
    <property type="component" value="Unassembled WGS sequence"/>
</dbReference>
<dbReference type="InterPro" id="IPR014145">
    <property type="entry name" value="LigD_pol_dom"/>
</dbReference>
<dbReference type="Gene3D" id="3.30.1490.70">
    <property type="match status" value="1"/>
</dbReference>
<keyword evidence="14" id="KW-0238">DNA-binding</keyword>
<evidence type="ECO:0000256" key="1">
    <source>
        <dbReference type="ARBA" id="ARBA00001936"/>
    </source>
</evidence>
<evidence type="ECO:0000256" key="21">
    <source>
        <dbReference type="ARBA" id="ARBA00049981"/>
    </source>
</evidence>
<evidence type="ECO:0000256" key="18">
    <source>
        <dbReference type="ARBA" id="ARBA00023268"/>
    </source>
</evidence>
<dbReference type="InterPro" id="IPR033649">
    <property type="entry name" value="MtLigD_Pol-like"/>
</dbReference>
<evidence type="ECO:0000256" key="5">
    <source>
        <dbReference type="ARBA" id="ARBA00022695"/>
    </source>
</evidence>
<dbReference type="GO" id="GO:0005524">
    <property type="term" value="F:ATP binding"/>
    <property type="evidence" value="ECO:0007669"/>
    <property type="project" value="UniProtKB-KW"/>
</dbReference>
<evidence type="ECO:0000256" key="13">
    <source>
        <dbReference type="ARBA" id="ARBA00022932"/>
    </source>
</evidence>
<dbReference type="PANTHER" id="PTHR42705">
    <property type="entry name" value="BIFUNCTIONAL NON-HOMOLOGOUS END JOINING PROTEIN LIGD"/>
    <property type="match status" value="1"/>
</dbReference>
<dbReference type="STRING" id="1841859.GCA_900157385_04408"/>
<evidence type="ECO:0000256" key="11">
    <source>
        <dbReference type="ARBA" id="ARBA00022839"/>
    </source>
</evidence>
<evidence type="ECO:0000256" key="20">
    <source>
        <dbReference type="ARBA" id="ARBA00034003"/>
    </source>
</evidence>
<protein>
    <recommendedName>
        <fullName evidence="2">DNA ligase (ATP)</fullName>
        <ecNumber evidence="2">6.5.1.1</ecNumber>
    </recommendedName>
    <alternativeName>
        <fullName evidence="19">NHEJ DNA polymerase</fullName>
    </alternativeName>
</protein>
<evidence type="ECO:0000256" key="6">
    <source>
        <dbReference type="ARBA" id="ARBA00022722"/>
    </source>
</evidence>
<gene>
    <name evidence="26" type="ORF">MTAB308_4407</name>
</gene>
<evidence type="ECO:0000256" key="2">
    <source>
        <dbReference type="ARBA" id="ARBA00012727"/>
    </source>
</evidence>
<feature type="compositionally biased region" description="Basic and acidic residues" evidence="24">
    <location>
        <begin position="748"/>
        <end position="760"/>
    </location>
</feature>
<comment type="similarity">
    <text evidence="22">In the N-terminal section; belongs to the LigD polymerase family.</text>
</comment>
<evidence type="ECO:0000256" key="7">
    <source>
        <dbReference type="ARBA" id="ARBA00022723"/>
    </source>
</evidence>
<dbReference type="EC" id="6.5.1.1" evidence="2"/>
<keyword evidence="13" id="KW-0239">DNA-directed DNA polymerase</keyword>
<dbReference type="InterPro" id="IPR012309">
    <property type="entry name" value="DNA_ligase_ATP-dep_C"/>
</dbReference>
<dbReference type="SUPFAM" id="SSF56091">
    <property type="entry name" value="DNA ligase/mRNA capping enzyme, catalytic domain"/>
    <property type="match status" value="1"/>
</dbReference>
<dbReference type="Gene3D" id="2.40.50.140">
    <property type="entry name" value="Nucleic acid-binding proteins"/>
    <property type="match status" value="1"/>
</dbReference>
<dbReference type="GO" id="GO:0003887">
    <property type="term" value="F:DNA-directed DNA polymerase activity"/>
    <property type="evidence" value="ECO:0007669"/>
    <property type="project" value="UniProtKB-KW"/>
</dbReference>
<evidence type="ECO:0000256" key="8">
    <source>
        <dbReference type="ARBA" id="ARBA00022741"/>
    </source>
</evidence>
<dbReference type="NCBIfam" id="NF007210">
    <property type="entry name" value="PRK09632.1"/>
    <property type="match status" value="1"/>
</dbReference>
<dbReference type="GO" id="GO:0004527">
    <property type="term" value="F:exonuclease activity"/>
    <property type="evidence" value="ECO:0007669"/>
    <property type="project" value="UniProtKB-KW"/>
</dbReference>
<dbReference type="GO" id="GO:0006310">
    <property type="term" value="P:DNA recombination"/>
    <property type="evidence" value="ECO:0007669"/>
    <property type="project" value="UniProtKB-KW"/>
</dbReference>
<evidence type="ECO:0000256" key="16">
    <source>
        <dbReference type="ARBA" id="ARBA00023204"/>
    </source>
</evidence>
<dbReference type="Gene3D" id="3.30.470.30">
    <property type="entry name" value="DNA ligase/mRNA capping enzyme"/>
    <property type="match status" value="1"/>
</dbReference>
<dbReference type="CDD" id="cd07971">
    <property type="entry name" value="OBF_DNA_ligase_LigD"/>
    <property type="match status" value="1"/>
</dbReference>
<keyword evidence="10" id="KW-0378">Hydrolase</keyword>
<evidence type="ECO:0000256" key="22">
    <source>
        <dbReference type="ARBA" id="ARBA00049990"/>
    </source>
</evidence>
<evidence type="ECO:0000256" key="24">
    <source>
        <dbReference type="SAM" id="MobiDB-lite"/>
    </source>
</evidence>
<evidence type="ECO:0000256" key="12">
    <source>
        <dbReference type="ARBA" id="ARBA00022840"/>
    </source>
</evidence>
<dbReference type="GO" id="GO:0006303">
    <property type="term" value="P:double-strand break repair via nonhomologous end joining"/>
    <property type="evidence" value="ECO:0007669"/>
    <property type="project" value="UniProtKB-ARBA"/>
</dbReference>
<evidence type="ECO:0000256" key="14">
    <source>
        <dbReference type="ARBA" id="ARBA00023125"/>
    </source>
</evidence>
<comment type="similarity">
    <text evidence="23">In the central section; belongs to the LigD 3'-phosphoesterase family.</text>
</comment>
<keyword evidence="17" id="KW-0464">Manganese</keyword>
<dbReference type="FunFam" id="2.40.50.140:FF:000292">
    <property type="entry name" value="Probable ATP-dependent DNA ligase"/>
    <property type="match status" value="1"/>
</dbReference>
<dbReference type="AlphaFoldDB" id="A0A2U3NH90"/>
<feature type="region of interest" description="Disordered" evidence="24">
    <location>
        <begin position="310"/>
        <end position="330"/>
    </location>
</feature>
<dbReference type="CDD" id="cd04863">
    <property type="entry name" value="MtLigD_Pol_like"/>
    <property type="match status" value="1"/>
</dbReference>
<evidence type="ECO:0000256" key="15">
    <source>
        <dbReference type="ARBA" id="ARBA00023172"/>
    </source>
</evidence>
<proteinExistence type="inferred from homology"/>
<keyword evidence="11" id="KW-0269">Exonuclease</keyword>
<dbReference type="EMBL" id="FTRV01000015">
    <property type="protein sequence ID" value="SPM30897.1"/>
    <property type="molecule type" value="Genomic_DNA"/>
</dbReference>
<dbReference type="PANTHER" id="PTHR42705:SF2">
    <property type="entry name" value="BIFUNCTIONAL NON-HOMOLOGOUS END JOINING PROTEIN LIGD"/>
    <property type="match status" value="1"/>
</dbReference>
<evidence type="ECO:0000256" key="17">
    <source>
        <dbReference type="ARBA" id="ARBA00023211"/>
    </source>
</evidence>
<comment type="catalytic activity">
    <reaction evidence="20">
        <text>ATP + (deoxyribonucleotide)n-3'-hydroxyl + 5'-phospho-(deoxyribonucleotide)m = (deoxyribonucleotide)n+m + AMP + diphosphate.</text>
        <dbReference type="EC" id="6.5.1.1"/>
    </reaction>
</comment>